<keyword evidence="4 9" id="KW-0812">Transmembrane</keyword>
<dbReference type="AlphaFoldDB" id="A0AAD9NI81"/>
<keyword evidence="7 9" id="KW-0472">Membrane</keyword>
<comment type="caution">
    <text evidence="9">Lacks conserved residue(s) required for the propagation of feature annotation.</text>
</comment>
<evidence type="ECO:0000256" key="7">
    <source>
        <dbReference type="ARBA" id="ARBA00023136"/>
    </source>
</evidence>
<name>A0AAD9NI81_9ANNE</name>
<dbReference type="PANTHER" id="PTHR11893">
    <property type="entry name" value="INNEXIN"/>
    <property type="match status" value="1"/>
</dbReference>
<gene>
    <name evidence="9" type="primary">inx</name>
    <name evidence="11" type="ORF">LSH36_20g01001</name>
</gene>
<keyword evidence="3" id="KW-1003">Cell membrane</keyword>
<evidence type="ECO:0000256" key="1">
    <source>
        <dbReference type="ARBA" id="ARBA00004651"/>
    </source>
</evidence>
<dbReference type="PROSITE" id="PS51013">
    <property type="entry name" value="PANNEXIN"/>
    <property type="match status" value="1"/>
</dbReference>
<comment type="function">
    <text evidence="9">Structural component of the gap junctions.</text>
</comment>
<keyword evidence="12" id="KW-1185">Reference proteome</keyword>
<keyword evidence="8 9" id="KW-0407">Ion channel</keyword>
<keyword evidence="6 9" id="KW-0406">Ion transport</keyword>
<feature type="compositionally biased region" description="Pro residues" evidence="10">
    <location>
        <begin position="459"/>
        <end position="470"/>
    </location>
</feature>
<evidence type="ECO:0000256" key="6">
    <source>
        <dbReference type="ARBA" id="ARBA00023065"/>
    </source>
</evidence>
<feature type="compositionally biased region" description="Basic and acidic residues" evidence="10">
    <location>
        <begin position="397"/>
        <end position="406"/>
    </location>
</feature>
<organism evidence="11 12">
    <name type="scientific">Paralvinella palmiformis</name>
    <dbReference type="NCBI Taxonomy" id="53620"/>
    <lineage>
        <taxon>Eukaryota</taxon>
        <taxon>Metazoa</taxon>
        <taxon>Spiralia</taxon>
        <taxon>Lophotrochozoa</taxon>
        <taxon>Annelida</taxon>
        <taxon>Polychaeta</taxon>
        <taxon>Sedentaria</taxon>
        <taxon>Canalipalpata</taxon>
        <taxon>Terebellida</taxon>
        <taxon>Terebelliformia</taxon>
        <taxon>Alvinellidae</taxon>
        <taxon>Paralvinella</taxon>
    </lineage>
</organism>
<evidence type="ECO:0000313" key="12">
    <source>
        <dbReference type="Proteomes" id="UP001208570"/>
    </source>
</evidence>
<proteinExistence type="inferred from homology"/>
<dbReference type="EMBL" id="JAODUP010000020">
    <property type="protein sequence ID" value="KAK2168099.1"/>
    <property type="molecule type" value="Genomic_DNA"/>
</dbReference>
<dbReference type="GO" id="GO:0005921">
    <property type="term" value="C:gap junction"/>
    <property type="evidence" value="ECO:0007669"/>
    <property type="project" value="UniProtKB-UniRule"/>
</dbReference>
<evidence type="ECO:0000256" key="9">
    <source>
        <dbReference type="RuleBase" id="RU010713"/>
    </source>
</evidence>
<evidence type="ECO:0000313" key="11">
    <source>
        <dbReference type="EMBL" id="KAK2168099.1"/>
    </source>
</evidence>
<evidence type="ECO:0000256" key="4">
    <source>
        <dbReference type="ARBA" id="ARBA00022692"/>
    </source>
</evidence>
<evidence type="ECO:0000256" key="8">
    <source>
        <dbReference type="ARBA" id="ARBA00023303"/>
    </source>
</evidence>
<feature type="compositionally biased region" description="Pro residues" evidence="10">
    <location>
        <begin position="433"/>
        <end position="450"/>
    </location>
</feature>
<accession>A0AAD9NI81</accession>
<comment type="similarity">
    <text evidence="9">Belongs to the pannexin family.</text>
</comment>
<dbReference type="Pfam" id="PF00876">
    <property type="entry name" value="Innexin"/>
    <property type="match status" value="1"/>
</dbReference>
<keyword evidence="5 9" id="KW-1133">Transmembrane helix</keyword>
<feature type="transmembrane region" description="Helical" evidence="9">
    <location>
        <begin position="288"/>
        <end position="312"/>
    </location>
</feature>
<reference evidence="11" key="1">
    <citation type="journal article" date="2023" name="Mol. Biol. Evol.">
        <title>Third-Generation Sequencing Reveals the Adaptive Role of the Epigenome in Three Deep-Sea Polychaetes.</title>
        <authorList>
            <person name="Perez M."/>
            <person name="Aroh O."/>
            <person name="Sun Y."/>
            <person name="Lan Y."/>
            <person name="Juniper S.K."/>
            <person name="Young C.R."/>
            <person name="Angers B."/>
            <person name="Qian P.Y."/>
        </authorList>
    </citation>
    <scope>NUCLEOTIDE SEQUENCE</scope>
    <source>
        <strain evidence="11">P08H-3</strain>
    </source>
</reference>
<evidence type="ECO:0000256" key="5">
    <source>
        <dbReference type="ARBA" id="ARBA00022989"/>
    </source>
</evidence>
<feature type="transmembrane region" description="Helical" evidence="9">
    <location>
        <begin position="96"/>
        <end position="115"/>
    </location>
</feature>
<dbReference type="GO" id="GO:0034220">
    <property type="term" value="P:monoatomic ion transmembrane transport"/>
    <property type="evidence" value="ECO:0007669"/>
    <property type="project" value="UniProtKB-KW"/>
</dbReference>
<dbReference type="GO" id="GO:0005886">
    <property type="term" value="C:plasma membrane"/>
    <property type="evidence" value="ECO:0007669"/>
    <property type="project" value="UniProtKB-SubCell"/>
</dbReference>
<evidence type="ECO:0000256" key="2">
    <source>
        <dbReference type="ARBA" id="ARBA00022448"/>
    </source>
</evidence>
<dbReference type="InterPro" id="IPR000990">
    <property type="entry name" value="Innexin"/>
</dbReference>
<dbReference type="PANTHER" id="PTHR11893:SF36">
    <property type="entry name" value="INNEXIN-5"/>
    <property type="match status" value="1"/>
</dbReference>
<protein>
    <recommendedName>
        <fullName evidence="9">Innexin</fullName>
    </recommendedName>
</protein>
<dbReference type="PRINTS" id="PR01262">
    <property type="entry name" value="INNEXIN"/>
</dbReference>
<dbReference type="Proteomes" id="UP001208570">
    <property type="component" value="Unassembled WGS sequence"/>
</dbReference>
<comment type="subcellular location">
    <subcellularLocation>
        <location evidence="1 9">Cell membrane</location>
        <topology evidence="1 9">Multi-pass membrane protein</topology>
    </subcellularLocation>
</comment>
<evidence type="ECO:0000256" key="10">
    <source>
        <dbReference type="SAM" id="MobiDB-lite"/>
    </source>
</evidence>
<evidence type="ECO:0000256" key="3">
    <source>
        <dbReference type="ARBA" id="ARBA00022475"/>
    </source>
</evidence>
<feature type="region of interest" description="Disordered" evidence="10">
    <location>
        <begin position="393"/>
        <end position="476"/>
    </location>
</feature>
<keyword evidence="2 9" id="KW-0813">Transport</keyword>
<comment type="caution">
    <text evidence="11">The sequence shown here is derived from an EMBL/GenBank/DDBJ whole genome shotgun (WGS) entry which is preliminary data.</text>
</comment>
<sequence>MVLQWISLITGASERFRRDDNVVDRFHHRYTVILLVVFAVVSTTNQLVGNPITCWAPKEFESGWIKYTNTFCWVQNTYFLPFEYDIPKQHEERQYIVYYQWIPFIFLGMAIFFYMPSVVWTSFNSKAGVDSDNILETAETFRKTDKLDSKDRILRLITNQIDRFVGRVPKTVGGVVVNKRSAFLKKLCCLCGPRFGNYLVVLYIVTKALYIANAFSQLFVLNSVLKSDSPIYGIEAIKYAIQERSFLNHTIFPKVTMCDIQVRALGIDNTRTYTVQCLLPINLYTEKMFVFLWFWIMMVLFLTIADLVSWILRSALPKDRHSFVENSLIVSERIDRSDKGDRNLCVRFVDDYLRGDGVFVLRLIGENTNKITSSEIIASLWDNWREKDEVFGVPKSSDTESEHDLDPVNQDTLPLKPLPPAKPHKLPSYRPNAGPPPPPPPPKPGYPVLPNPGSAPEYPASPPPSAPPVGPYNEYS</sequence>